<sequence>MDDDPQTAPTGECRFSVHYRTVVRPEPFEPTVADPDYHLRYWYSCACGDVGPLRSRENDSAEDGCDHAYPGWRDMPVMESRPYEGKPLARWEAAARVAYPPGWFDRGGPVREYRTPGGNRHVPGYAPGGGHCMAVMRMAREKTAPVAKPLQSSLF</sequence>
<name>A0ABT9Q9A8_9ACTN</name>
<dbReference type="RefSeq" id="WP_307557482.1">
    <property type="nucleotide sequence ID" value="NZ_JAUSQU010000001.1"/>
</dbReference>
<proteinExistence type="predicted"/>
<evidence type="ECO:0000313" key="2">
    <source>
        <dbReference type="Proteomes" id="UP001225356"/>
    </source>
</evidence>
<comment type="caution">
    <text evidence="1">The sequence shown here is derived from an EMBL/GenBank/DDBJ whole genome shotgun (WGS) entry which is preliminary data.</text>
</comment>
<accession>A0ABT9Q9A8</accession>
<organism evidence="1 2">
    <name type="scientific">Streptosporangium lutulentum</name>
    <dbReference type="NCBI Taxonomy" id="1461250"/>
    <lineage>
        <taxon>Bacteria</taxon>
        <taxon>Bacillati</taxon>
        <taxon>Actinomycetota</taxon>
        <taxon>Actinomycetes</taxon>
        <taxon>Streptosporangiales</taxon>
        <taxon>Streptosporangiaceae</taxon>
        <taxon>Streptosporangium</taxon>
    </lineage>
</organism>
<dbReference type="InterPro" id="IPR045930">
    <property type="entry name" value="DUF6349"/>
</dbReference>
<dbReference type="Pfam" id="PF19876">
    <property type="entry name" value="DUF6349"/>
    <property type="match status" value="1"/>
</dbReference>
<dbReference type="EMBL" id="JAUSQU010000001">
    <property type="protein sequence ID" value="MDP9843332.1"/>
    <property type="molecule type" value="Genomic_DNA"/>
</dbReference>
<reference evidence="1 2" key="1">
    <citation type="submission" date="2023-07" db="EMBL/GenBank/DDBJ databases">
        <title>Sequencing the genomes of 1000 actinobacteria strains.</title>
        <authorList>
            <person name="Klenk H.-P."/>
        </authorList>
    </citation>
    <scope>NUCLEOTIDE SEQUENCE [LARGE SCALE GENOMIC DNA]</scope>
    <source>
        <strain evidence="1 2">DSM 46740</strain>
    </source>
</reference>
<gene>
    <name evidence="1" type="ORF">J2853_002543</name>
</gene>
<evidence type="ECO:0000313" key="1">
    <source>
        <dbReference type="EMBL" id="MDP9843332.1"/>
    </source>
</evidence>
<dbReference type="Proteomes" id="UP001225356">
    <property type="component" value="Unassembled WGS sequence"/>
</dbReference>
<protein>
    <submittedName>
        <fullName evidence="1">Uncharacterized protein</fullName>
    </submittedName>
</protein>
<keyword evidence="2" id="KW-1185">Reference proteome</keyword>